<dbReference type="EMBL" id="CP001874">
    <property type="protein sequence ID" value="ADG89394.1"/>
    <property type="molecule type" value="Genomic_DNA"/>
</dbReference>
<dbReference type="AlphaFoldDB" id="D6Y5J9"/>
<accession>D6Y5J9</accession>
<sequence>MSDRVALEGLQRVIDEVYRDRDLATRRDVYRVASAHLDLSSDVLVLLNETPEGTYTREQMVEAINKALENRGGDAALR</sequence>
<proteinExistence type="predicted"/>
<dbReference type="HOGENOM" id="CLU_2620881_0_0_11"/>
<organism evidence="1 2">
    <name type="scientific">Thermobispora bispora (strain ATCC 19993 / DSM 43833 / CBS 139.67 / JCM 10125 / KCTC 9307 / NBRC 14880 / R51)</name>
    <dbReference type="NCBI Taxonomy" id="469371"/>
    <lineage>
        <taxon>Bacteria</taxon>
        <taxon>Bacillati</taxon>
        <taxon>Actinomycetota</taxon>
        <taxon>Actinomycetes</taxon>
        <taxon>Streptosporangiales</taxon>
        <taxon>Streptosporangiaceae</taxon>
        <taxon>Thermobispora</taxon>
    </lineage>
</organism>
<dbReference type="KEGG" id="tbi:Tbis_2693"/>
<name>D6Y5J9_THEBD</name>
<evidence type="ECO:0000313" key="1">
    <source>
        <dbReference type="EMBL" id="ADG89394.1"/>
    </source>
</evidence>
<evidence type="ECO:0000313" key="2">
    <source>
        <dbReference type="Proteomes" id="UP000006640"/>
    </source>
</evidence>
<reference evidence="1 2" key="1">
    <citation type="submission" date="2010-01" db="EMBL/GenBank/DDBJ databases">
        <title>The complete genome of Thermobispora bispora DSM 43833.</title>
        <authorList>
            <consortium name="US DOE Joint Genome Institute (JGI-PGF)"/>
            <person name="Lucas S."/>
            <person name="Copeland A."/>
            <person name="Lapidus A."/>
            <person name="Glavina del Rio T."/>
            <person name="Dalin E."/>
            <person name="Tice H."/>
            <person name="Bruce D."/>
            <person name="Goodwin L."/>
            <person name="Pitluck S."/>
            <person name="Kyrpides N."/>
            <person name="Mavromatis K."/>
            <person name="Ivanova N."/>
            <person name="Mikhailova N."/>
            <person name="Chertkov O."/>
            <person name="Brettin T."/>
            <person name="Detter J.C."/>
            <person name="Han C."/>
            <person name="Larimer F."/>
            <person name="Land M."/>
            <person name="Hauser L."/>
            <person name="Markowitz V."/>
            <person name="Cheng J.-F."/>
            <person name="Hugenholtz P."/>
            <person name="Woyke T."/>
            <person name="Wu D."/>
            <person name="Jando M."/>
            <person name="Schneider S."/>
            <person name="Klenk H.-P."/>
            <person name="Eisen J.A."/>
        </authorList>
    </citation>
    <scope>NUCLEOTIDE SEQUENCE [LARGE SCALE GENOMIC DNA]</scope>
    <source>
        <strain evidence="2">ATCC 19993 / DSM 43833 / CBS 139.67 / JCM 10125 / KCTC 9307 / NBRC 14880 / R51</strain>
    </source>
</reference>
<dbReference type="Proteomes" id="UP000006640">
    <property type="component" value="Chromosome"/>
</dbReference>
<keyword evidence="2" id="KW-1185">Reference proteome</keyword>
<dbReference type="RefSeq" id="WP_013132927.1">
    <property type="nucleotide sequence ID" value="NC_014165.1"/>
</dbReference>
<protein>
    <submittedName>
        <fullName evidence="1">Uncharacterized protein</fullName>
    </submittedName>
</protein>
<dbReference type="OrthoDB" id="3541965at2"/>
<gene>
    <name evidence="1" type="ordered locus">Tbis_2693</name>
</gene>